<protein>
    <recommendedName>
        <fullName evidence="3">Carboxymuconolactone decarboxylase-like domain-containing protein</fullName>
    </recommendedName>
</protein>
<keyword evidence="2" id="KW-1185">Reference proteome</keyword>
<gene>
    <name evidence="1" type="ORF">BJX67DRAFT_359409</name>
</gene>
<evidence type="ECO:0000313" key="2">
    <source>
        <dbReference type="Proteomes" id="UP001610432"/>
    </source>
</evidence>
<organism evidence="1 2">
    <name type="scientific">Aspergillus lucknowensis</name>
    <dbReference type="NCBI Taxonomy" id="176173"/>
    <lineage>
        <taxon>Eukaryota</taxon>
        <taxon>Fungi</taxon>
        <taxon>Dikarya</taxon>
        <taxon>Ascomycota</taxon>
        <taxon>Pezizomycotina</taxon>
        <taxon>Eurotiomycetes</taxon>
        <taxon>Eurotiomycetidae</taxon>
        <taxon>Eurotiales</taxon>
        <taxon>Aspergillaceae</taxon>
        <taxon>Aspergillus</taxon>
        <taxon>Aspergillus subgen. Nidulantes</taxon>
    </lineage>
</organism>
<sequence length="313" mass="35430">MAQLPLPFRRFKLHSQAPPILADAAPFAPSLTFSRQPSFANRYSQLRLSSPLYKLAPRLQRQKYNTSQSPPRMSSPAIEPRYLTLFQNLESLFAKVTFLPSEKWSIPAIATLVAGPDPESTAQLYLYLTSQSRYATSESRKELIRRLREALLKSVIIVGVCKPIEAILAISKVEKEEDKDISPPTRKDWACDEANDERAAGWFNKIYARNGDATLDLFNAHQDFSWLSTKITYGLFLSDRQVLDDYDTQLVVLPAIMSQNLKIETHWHIRGTRRLGVPIEDVKVVMGCVKLVAEFYGVSLDKVPSPEEVESDV</sequence>
<dbReference type="RefSeq" id="XP_070884145.1">
    <property type="nucleotide sequence ID" value="XM_071029678.1"/>
</dbReference>
<name>A0ABR4LL24_9EURO</name>
<dbReference type="InterPro" id="IPR052999">
    <property type="entry name" value="PTS1_Protein"/>
</dbReference>
<proteinExistence type="predicted"/>
<dbReference type="EMBL" id="JBFXLQ010000034">
    <property type="protein sequence ID" value="KAL2865166.1"/>
    <property type="molecule type" value="Genomic_DNA"/>
</dbReference>
<dbReference type="PANTHER" id="PTHR28180">
    <property type="entry name" value="CONSERVED MITOCHONDRIAL PROTEIN-RELATED"/>
    <property type="match status" value="1"/>
</dbReference>
<dbReference type="GeneID" id="98144750"/>
<dbReference type="Gene3D" id="1.20.1290.10">
    <property type="entry name" value="AhpD-like"/>
    <property type="match status" value="1"/>
</dbReference>
<dbReference type="SUPFAM" id="SSF69118">
    <property type="entry name" value="AhpD-like"/>
    <property type="match status" value="1"/>
</dbReference>
<comment type="caution">
    <text evidence="1">The sequence shown here is derived from an EMBL/GenBank/DDBJ whole genome shotgun (WGS) entry which is preliminary data.</text>
</comment>
<dbReference type="InterPro" id="IPR029032">
    <property type="entry name" value="AhpD-like"/>
</dbReference>
<dbReference type="Proteomes" id="UP001610432">
    <property type="component" value="Unassembled WGS sequence"/>
</dbReference>
<accession>A0ABR4LL24</accession>
<evidence type="ECO:0000313" key="1">
    <source>
        <dbReference type="EMBL" id="KAL2865166.1"/>
    </source>
</evidence>
<evidence type="ECO:0008006" key="3">
    <source>
        <dbReference type="Google" id="ProtNLM"/>
    </source>
</evidence>
<reference evidence="1 2" key="1">
    <citation type="submission" date="2024-07" db="EMBL/GenBank/DDBJ databases">
        <title>Section-level genome sequencing and comparative genomics of Aspergillus sections Usti and Cavernicolus.</title>
        <authorList>
            <consortium name="Lawrence Berkeley National Laboratory"/>
            <person name="Nybo J.L."/>
            <person name="Vesth T.C."/>
            <person name="Theobald S."/>
            <person name="Frisvad J.C."/>
            <person name="Larsen T.O."/>
            <person name="Kjaerboelling I."/>
            <person name="Rothschild-Mancinelli K."/>
            <person name="Lyhne E.K."/>
            <person name="Kogle M.E."/>
            <person name="Barry K."/>
            <person name="Clum A."/>
            <person name="Na H."/>
            <person name="Ledsgaard L."/>
            <person name="Lin J."/>
            <person name="Lipzen A."/>
            <person name="Kuo A."/>
            <person name="Riley R."/>
            <person name="Mondo S."/>
            <person name="Labutti K."/>
            <person name="Haridas S."/>
            <person name="Pangalinan J."/>
            <person name="Salamov A.A."/>
            <person name="Simmons B.A."/>
            <person name="Magnuson J.K."/>
            <person name="Chen J."/>
            <person name="Drula E."/>
            <person name="Henrissat B."/>
            <person name="Wiebenga A."/>
            <person name="Lubbers R.J."/>
            <person name="Gomes A.C."/>
            <person name="Macurrencykelacurrency M.R."/>
            <person name="Stajich J."/>
            <person name="Grigoriev I.V."/>
            <person name="Mortensen U.H."/>
            <person name="De Vries R.P."/>
            <person name="Baker S.E."/>
            <person name="Andersen M.R."/>
        </authorList>
    </citation>
    <scope>NUCLEOTIDE SEQUENCE [LARGE SCALE GENOMIC DNA]</scope>
    <source>
        <strain evidence="1 2">CBS 449.75</strain>
    </source>
</reference>
<dbReference type="PANTHER" id="PTHR28180:SF5">
    <property type="entry name" value="DNA POLYMERASE ALPHA SUBUNIT B"/>
    <property type="match status" value="1"/>
</dbReference>